<evidence type="ECO:0000259" key="4">
    <source>
        <dbReference type="Pfam" id="PF24809"/>
    </source>
</evidence>
<organism evidence="6">
    <name type="scientific">Aspergillus niger</name>
    <dbReference type="NCBI Taxonomy" id="5061"/>
    <lineage>
        <taxon>Eukaryota</taxon>
        <taxon>Fungi</taxon>
        <taxon>Dikarya</taxon>
        <taxon>Ascomycota</taxon>
        <taxon>Pezizomycotina</taxon>
        <taxon>Eurotiomycetes</taxon>
        <taxon>Eurotiomycetidae</taxon>
        <taxon>Eurotiales</taxon>
        <taxon>Aspergillaceae</taxon>
        <taxon>Aspergillus</taxon>
        <taxon>Aspergillus subgen. Circumdati</taxon>
    </lineage>
</organism>
<evidence type="ECO:0000256" key="2">
    <source>
        <dbReference type="SAM" id="Coils"/>
    </source>
</evidence>
<feature type="compositionally biased region" description="Low complexity" evidence="3">
    <location>
        <begin position="1033"/>
        <end position="1051"/>
    </location>
</feature>
<feature type="domain" description="DUF7708" evidence="4">
    <location>
        <begin position="82"/>
        <end position="217"/>
    </location>
</feature>
<dbReference type="PANTHER" id="PTHR10039:SF17">
    <property type="entry name" value="FUNGAL STAND N-TERMINAL GOODBYE DOMAIN-CONTAINING PROTEIN-RELATED"/>
    <property type="match status" value="1"/>
</dbReference>
<evidence type="ECO:0000256" key="1">
    <source>
        <dbReference type="ARBA" id="ARBA00022737"/>
    </source>
</evidence>
<proteinExistence type="predicted"/>
<dbReference type="InterPro" id="IPR027417">
    <property type="entry name" value="P-loop_NTPase"/>
</dbReference>
<feature type="compositionally biased region" description="Polar residues" evidence="3">
    <location>
        <begin position="1105"/>
        <end position="1123"/>
    </location>
</feature>
<reference evidence="6" key="2">
    <citation type="submission" date="2025-08" db="UniProtKB">
        <authorList>
            <consortium name="RefSeq"/>
        </authorList>
    </citation>
    <scope>IDENTIFICATION</scope>
</reference>
<evidence type="ECO:0008006" key="7">
    <source>
        <dbReference type="Google" id="ProtNLM"/>
    </source>
</evidence>
<keyword evidence="2" id="KW-0175">Coiled coil</keyword>
<feature type="region of interest" description="Disordered" evidence="3">
    <location>
        <begin position="1151"/>
        <end position="1170"/>
    </location>
</feature>
<sequence>MAEDSRENVGATGSTAFARALEEYINKPRSARSKTPQFLKKLQEQQRSGSKLTGDAVKKDLFLLDRQATDRTAARAARKILGPVIQVLNTYSGIVETLVSADPMPTAIIWGCLKSVIDCSQRFLELYEKISDQIKRLNTHITVLTEYEDLFDHSATMRELLQASYIDIIRFWRRVDKECNRCVANRAFRAIAPFSTEKLDSIITSVGDTADSMSRLIPAVQERLDRGERENAAEERRLAGIAREEQAALFQMYAEEMEKRKEERRLQRQEDVRKWLRDGTMPLNGSNFRHRDSKLAQRNPGTCDWVFEHATLKNWMEKDSPASQVWVKASPGAGKSVLTAYAVEKLEATSAENAAVIYHYFTFDEEFPALMVYRCLAEQLVNRLGKQTGDMPKDIHKFTQEGATTANAEDVKQVIRMLLEEMAVTYIFLDGLDEECETENRKKELCKVLNFFGELSRAMPSRLRIWYSSQHRTCLDAPLSSLPSIEITKDLNSCDIELYLLDKIEDLKSLEFDAGYIRLIIGDLREKADGCFLWASLMLDSMSDAVTLHKVQSIIEGGLPDSYEKYYQRKMDNIRPCLKEFVSIILSCIVHAKRPLRLDELCECTAMVKGLEGQNIDRSQKIKKSKVLELCQPLVQIHESDGPAGTISICTLTHGSVKSFLLKNPEILAKNSNPPAYALTNDVLADICRKYLLQPRYQQLLTRDGETFVDYEGEDIFNHHLLSYAAKYWDKHLDSVDFSLEYCQKTSSLIRSSHFFTLLQVQSLFVDGQFRFWYSTNRPWAGRHIRRVFPHWLDDNCNEPFAKDYGSFVGEWGPLLDRETSVTGAFPGEIDRCFFGALGPNNYLHKGPSRYRSLMFTAEAEPHKTPIRYFEGVDETGTCLTVLKLESIEEKLQFCCEHWRLSGRKSELQRTQELFASASTWSLYEYPLTELVPGRPRLVSFTKDLQFMRIGSQLFIKGVDHEYTSLPVTDPDEDYFDEMASNNNMVAVSTRRQVSKSDVKIPGAVTGEVKIIDFGDIAIQDREQKVNELDQRSTAAPTSTADTQPTTTVTKSSDDDSDSGTIDTDITSESSLKLEDPDELQPSSERDKALELATKVSDCTDELLKSSSESAGNSAYTSWSEGSTDLDDEMEDEEQWNDWDLENLDQEELDVEEKGSFLGSDNDDYSSGDERKNALELHDDLDSDLWESDKESDALEKRDDMLPSDYEGSDIESVGSSTNYSDFGSEDGSENEDRGILENLMTGNKTTSTEGTRRTSIRVYDATRKERIPVFHFTCFIKDRLFDSPPVFHPSKPLIVWPLGDGEILFANYERNTYFTRGLCRSGYGSCHIFIKAHFSGDGQHLHLAALEAREATKSDKEEASILLSLQVSTHRLSEHKTANSPPRMVFRTTVELGSTPRLSVSSLPHFLTWSDTQLFFTSRNAKLDVLRIPLFRPAGDKVDLNICSLQKPIFLPRSIEARNMYFFPSQGTTNKISRKKETKSATLILGAQTCLPSQGILVPRHMCYPPIAVFLREDKDLIWACKSSNDEARKINNACGRTFHYRISSFQPYNLLKSTLGIWLSNLNILPADCSNPSTVRNREGLLRVLMQESLEDEPSNREISHQLTSSRCLGHVKYRYLKVQISDREGGLVLVRIEFSTVISLAAFGLLGSTNRASSRSSGRWVNLASIPTARQEHGPVAITLQDNGTMMVTDFVQLYDIASTTWRTENSDSFKVIFLDLVNPVI</sequence>
<dbReference type="Gene3D" id="3.40.50.300">
    <property type="entry name" value="P-loop containing nucleotide triphosphate hydrolases"/>
    <property type="match status" value="1"/>
</dbReference>
<feature type="compositionally biased region" description="Basic and acidic residues" evidence="3">
    <location>
        <begin position="1187"/>
        <end position="1201"/>
    </location>
</feature>
<dbReference type="PANTHER" id="PTHR10039">
    <property type="entry name" value="AMELOGENIN"/>
    <property type="match status" value="1"/>
</dbReference>
<feature type="domain" description="Nephrocystin 3-like N-terminal" evidence="5">
    <location>
        <begin position="301"/>
        <end position="469"/>
    </location>
</feature>
<reference evidence="6" key="1">
    <citation type="submission" date="2025-02" db="EMBL/GenBank/DDBJ databases">
        <authorList>
            <consortium name="NCBI Genome Project"/>
        </authorList>
    </citation>
    <scope>NUCLEOTIDE SEQUENCE</scope>
</reference>
<protein>
    <recommendedName>
        <fullName evidence="7">NACHT domain-containing protein</fullName>
    </recommendedName>
</protein>
<name>A0AAJ8E3C0_ASPNG</name>
<evidence type="ECO:0000259" key="5">
    <source>
        <dbReference type="Pfam" id="PF24883"/>
    </source>
</evidence>
<feature type="region of interest" description="Disordered" evidence="3">
    <location>
        <begin position="1026"/>
        <end position="1087"/>
    </location>
</feature>
<dbReference type="InterPro" id="IPR056884">
    <property type="entry name" value="NPHP3-like_N"/>
</dbReference>
<dbReference type="InterPro" id="IPR056125">
    <property type="entry name" value="DUF7708"/>
</dbReference>
<accession>A0AAJ8E3C0</accession>
<gene>
    <name evidence="6" type="ORF">An11g03870</name>
</gene>
<evidence type="ECO:0000256" key="3">
    <source>
        <dbReference type="SAM" id="MobiDB-lite"/>
    </source>
</evidence>
<feature type="region of interest" description="Disordered" evidence="3">
    <location>
        <begin position="1103"/>
        <end position="1133"/>
    </location>
</feature>
<evidence type="ECO:0000313" key="6">
    <source>
        <dbReference type="RefSeq" id="XP_059605482.1"/>
    </source>
</evidence>
<feature type="region of interest" description="Disordered" evidence="3">
    <location>
        <begin position="1183"/>
        <end position="1251"/>
    </location>
</feature>
<dbReference type="RefSeq" id="XP_059605482.1">
    <property type="nucleotide sequence ID" value="XM_059750196.1"/>
</dbReference>
<dbReference type="GeneID" id="4984618"/>
<feature type="coiled-coil region" evidence="2">
    <location>
        <begin position="217"/>
        <end position="244"/>
    </location>
</feature>
<feature type="compositionally biased region" description="Acidic residues" evidence="3">
    <location>
        <begin position="1124"/>
        <end position="1133"/>
    </location>
</feature>
<dbReference type="Pfam" id="PF24883">
    <property type="entry name" value="NPHP3_N"/>
    <property type="match status" value="1"/>
</dbReference>
<dbReference type="KEGG" id="ang:An11g03870"/>
<feature type="compositionally biased region" description="Low complexity" evidence="3">
    <location>
        <begin position="1059"/>
        <end position="1071"/>
    </location>
</feature>
<dbReference type="Pfam" id="PF24809">
    <property type="entry name" value="DUF7708"/>
    <property type="match status" value="1"/>
</dbReference>
<keyword evidence="1" id="KW-0677">Repeat</keyword>
<feature type="compositionally biased region" description="Polar residues" evidence="3">
    <location>
        <begin position="1241"/>
        <end position="1250"/>
    </location>
</feature>